<dbReference type="AlphaFoldDB" id="A0A0D6PFL4"/>
<evidence type="ECO:0000256" key="1">
    <source>
        <dbReference type="ARBA" id="ARBA00022946"/>
    </source>
</evidence>
<evidence type="ECO:0000313" key="4">
    <source>
        <dbReference type="Proteomes" id="UP000032668"/>
    </source>
</evidence>
<organism evidence="3 4">
    <name type="scientific">Acidocella aminolytica 101 = DSM 11237</name>
    <dbReference type="NCBI Taxonomy" id="1120923"/>
    <lineage>
        <taxon>Bacteria</taxon>
        <taxon>Pseudomonadati</taxon>
        <taxon>Pseudomonadota</taxon>
        <taxon>Alphaproteobacteria</taxon>
        <taxon>Acetobacterales</taxon>
        <taxon>Acidocellaceae</taxon>
        <taxon>Acidocella</taxon>
    </lineage>
</organism>
<dbReference type="RefSeq" id="WP_048878879.1">
    <property type="nucleotide sequence ID" value="NZ_BANC01000046.1"/>
</dbReference>
<dbReference type="EMBL" id="BANC01000046">
    <property type="protein sequence ID" value="GAN80472.1"/>
    <property type="molecule type" value="Genomic_DNA"/>
</dbReference>
<dbReference type="PIRSF" id="PIRSF006487">
    <property type="entry name" value="GcvT"/>
    <property type="match status" value="1"/>
</dbReference>
<evidence type="ECO:0000313" key="3">
    <source>
        <dbReference type="EMBL" id="GAN80472.1"/>
    </source>
</evidence>
<protein>
    <submittedName>
        <fullName evidence="3">Aminomethyltransferase</fullName>
    </submittedName>
</protein>
<keyword evidence="3" id="KW-0489">Methyltransferase</keyword>
<feature type="domain" description="CAF17 C-terminal" evidence="2">
    <location>
        <begin position="200"/>
        <end position="266"/>
    </location>
</feature>
<keyword evidence="3" id="KW-0808">Transferase</keyword>
<accession>A0A0D6PFL4</accession>
<evidence type="ECO:0000259" key="2">
    <source>
        <dbReference type="Pfam" id="PF25455"/>
    </source>
</evidence>
<dbReference type="PANTHER" id="PTHR22602">
    <property type="entry name" value="TRANSFERASE CAF17, MITOCHONDRIAL-RELATED"/>
    <property type="match status" value="1"/>
</dbReference>
<dbReference type="STRING" id="1120923.SAMN02746095_01674"/>
<dbReference type="InterPro" id="IPR017703">
    <property type="entry name" value="YgfZ/GCV_T_CS"/>
</dbReference>
<dbReference type="Pfam" id="PF25455">
    <property type="entry name" value="Beta-barrel_CAF17_C"/>
    <property type="match status" value="1"/>
</dbReference>
<name>A0A0D6PFL4_9PROT</name>
<dbReference type="InterPro" id="IPR027266">
    <property type="entry name" value="TrmE/GcvT-like"/>
</dbReference>
<sequence>MSKITPLPHRGVLELSGPDRVSFLNGLVSNDVTKAGPGRAVWAALLTPQGKYLIDFFILSDGERLLLDVPREAIPALMQKLRRYKLRAAVEMKDLSDELMVYATWNGVPPQIPLTAADPRLHEAGYRCLSGDKVTANATPEDYAAHRIALGLPDGPPDLEPDKTLLLEAGFDELGGVDWDKGCYMGQELTARTKYRGLIKRRLLPVALEHPGVTAGTPIFADGLEVGTIRSAAGRIALATLRLDALNKPLSAADTELAPHPPSWLKQPEG</sequence>
<proteinExistence type="predicted"/>
<dbReference type="Proteomes" id="UP000032668">
    <property type="component" value="Unassembled WGS sequence"/>
</dbReference>
<dbReference type="InterPro" id="IPR045179">
    <property type="entry name" value="YgfZ/GcvT"/>
</dbReference>
<dbReference type="SUPFAM" id="SSF103025">
    <property type="entry name" value="Folate-binding domain"/>
    <property type="match status" value="1"/>
</dbReference>
<dbReference type="InterPro" id="IPR057460">
    <property type="entry name" value="CAF17_C"/>
</dbReference>
<comment type="caution">
    <text evidence="3">The sequence shown here is derived from an EMBL/GenBank/DDBJ whole genome shotgun (WGS) entry which is preliminary data.</text>
</comment>
<keyword evidence="4" id="KW-1185">Reference proteome</keyword>
<dbReference type="NCBIfam" id="TIGR03317">
    <property type="entry name" value="ygfZ_signature"/>
    <property type="match status" value="1"/>
</dbReference>
<keyword evidence="1" id="KW-0809">Transit peptide</keyword>
<reference evidence="3 4" key="1">
    <citation type="submission" date="2012-11" db="EMBL/GenBank/DDBJ databases">
        <title>Whole genome sequence of Acidocella aminolytica 101 = DSM 11237.</title>
        <authorList>
            <person name="Azuma Y."/>
            <person name="Higashiura N."/>
            <person name="Hirakawa H."/>
            <person name="Matsushita K."/>
        </authorList>
    </citation>
    <scope>NUCLEOTIDE SEQUENCE [LARGE SCALE GENOMIC DNA]</scope>
    <source>
        <strain evidence="4">101 / DSM 11237</strain>
    </source>
</reference>
<dbReference type="GO" id="GO:0032259">
    <property type="term" value="P:methylation"/>
    <property type="evidence" value="ECO:0007669"/>
    <property type="project" value="UniProtKB-KW"/>
</dbReference>
<dbReference type="GO" id="GO:0016226">
    <property type="term" value="P:iron-sulfur cluster assembly"/>
    <property type="evidence" value="ECO:0007669"/>
    <property type="project" value="TreeGrafter"/>
</dbReference>
<dbReference type="Gene3D" id="2.40.30.160">
    <property type="match status" value="1"/>
</dbReference>
<dbReference type="Gene3D" id="3.30.1360.120">
    <property type="entry name" value="Probable tRNA modification gtpase trme, domain 1"/>
    <property type="match status" value="1"/>
</dbReference>
<dbReference type="OrthoDB" id="9796287at2"/>
<dbReference type="PANTHER" id="PTHR22602:SF0">
    <property type="entry name" value="TRANSFERASE CAF17, MITOCHONDRIAL-RELATED"/>
    <property type="match status" value="1"/>
</dbReference>
<gene>
    <name evidence="3" type="ORF">Aam_047_053</name>
</gene>
<dbReference type="GO" id="GO:0008168">
    <property type="term" value="F:methyltransferase activity"/>
    <property type="evidence" value="ECO:0007669"/>
    <property type="project" value="UniProtKB-KW"/>
</dbReference>